<evidence type="ECO:0000313" key="1">
    <source>
        <dbReference type="EMBL" id="KKK90255.1"/>
    </source>
</evidence>
<accession>A0A0F8ZWG4</accession>
<organism evidence="1">
    <name type="scientific">marine sediment metagenome</name>
    <dbReference type="NCBI Taxonomy" id="412755"/>
    <lineage>
        <taxon>unclassified sequences</taxon>
        <taxon>metagenomes</taxon>
        <taxon>ecological metagenomes</taxon>
    </lineage>
</organism>
<name>A0A0F8ZWG4_9ZZZZ</name>
<sequence>MNKYALFIYHRWESDPVRWEYRRDIETGSPTIWLEQLFEKIYAYKVKGG</sequence>
<proteinExistence type="predicted"/>
<gene>
    <name evidence="1" type="ORF">LCGC14_2724880</name>
</gene>
<protein>
    <submittedName>
        <fullName evidence="1">Uncharacterized protein</fullName>
    </submittedName>
</protein>
<dbReference type="EMBL" id="LAZR01049180">
    <property type="protein sequence ID" value="KKK90255.1"/>
    <property type="molecule type" value="Genomic_DNA"/>
</dbReference>
<dbReference type="AlphaFoldDB" id="A0A0F8ZWG4"/>
<comment type="caution">
    <text evidence="1">The sequence shown here is derived from an EMBL/GenBank/DDBJ whole genome shotgun (WGS) entry which is preliminary data.</text>
</comment>
<reference evidence="1" key="1">
    <citation type="journal article" date="2015" name="Nature">
        <title>Complex archaea that bridge the gap between prokaryotes and eukaryotes.</title>
        <authorList>
            <person name="Spang A."/>
            <person name="Saw J.H."/>
            <person name="Jorgensen S.L."/>
            <person name="Zaremba-Niedzwiedzka K."/>
            <person name="Martijn J."/>
            <person name="Lind A.E."/>
            <person name="van Eijk R."/>
            <person name="Schleper C."/>
            <person name="Guy L."/>
            <person name="Ettema T.J."/>
        </authorList>
    </citation>
    <scope>NUCLEOTIDE SEQUENCE</scope>
</reference>
<feature type="non-terminal residue" evidence="1">
    <location>
        <position position="49"/>
    </location>
</feature>